<organism evidence="5 6">
    <name type="scientific">Arenimonas oryziterrae DSM 21050 = YC6267</name>
    <dbReference type="NCBI Taxonomy" id="1121015"/>
    <lineage>
        <taxon>Bacteria</taxon>
        <taxon>Pseudomonadati</taxon>
        <taxon>Pseudomonadota</taxon>
        <taxon>Gammaproteobacteria</taxon>
        <taxon>Lysobacterales</taxon>
        <taxon>Lysobacteraceae</taxon>
        <taxon>Arenimonas</taxon>
    </lineage>
</organism>
<dbReference type="Proteomes" id="UP000029385">
    <property type="component" value="Unassembled WGS sequence"/>
</dbReference>
<feature type="domain" description="Peptidase S9 prolyl oligopeptidase catalytic" evidence="4">
    <location>
        <begin position="450"/>
        <end position="666"/>
    </location>
</feature>
<protein>
    <recommendedName>
        <fullName evidence="4">Peptidase S9 prolyl oligopeptidase catalytic domain-containing protein</fullName>
    </recommendedName>
</protein>
<evidence type="ECO:0000313" key="5">
    <source>
        <dbReference type="EMBL" id="KFN43947.1"/>
    </source>
</evidence>
<dbReference type="Pfam" id="PF00326">
    <property type="entry name" value="Peptidase_S9"/>
    <property type="match status" value="1"/>
</dbReference>
<dbReference type="OrthoDB" id="4269629at2"/>
<comment type="caution">
    <text evidence="5">The sequence shown here is derived from an EMBL/GenBank/DDBJ whole genome shotgun (WGS) entry which is preliminary data.</text>
</comment>
<evidence type="ECO:0000256" key="1">
    <source>
        <dbReference type="ARBA" id="ARBA00022801"/>
    </source>
</evidence>
<dbReference type="Pfam" id="PF07676">
    <property type="entry name" value="PD40"/>
    <property type="match status" value="1"/>
</dbReference>
<dbReference type="AlphaFoldDB" id="A0A091AXG7"/>
<evidence type="ECO:0000256" key="2">
    <source>
        <dbReference type="ARBA" id="ARBA00022825"/>
    </source>
</evidence>
<dbReference type="GO" id="GO:0004252">
    <property type="term" value="F:serine-type endopeptidase activity"/>
    <property type="evidence" value="ECO:0007669"/>
    <property type="project" value="TreeGrafter"/>
</dbReference>
<dbReference type="PANTHER" id="PTHR42776:SF27">
    <property type="entry name" value="DIPEPTIDYL PEPTIDASE FAMILY MEMBER 6"/>
    <property type="match status" value="1"/>
</dbReference>
<dbReference type="InterPro" id="IPR011042">
    <property type="entry name" value="6-blade_b-propeller_TolB-like"/>
</dbReference>
<dbReference type="STRING" id="1121015.GCA_000420545_02118"/>
<sequence length="703" mass="76671">MKTFPKSLGARLAASLLTGLVMSTLLAFAGPVRADDEAAALKAAVAAERQRARAPRLARSAFLSRSNQGDTALSPDGRQLAYLREQGEHRSVWMLPTAGGDARRVLLETDASQIAWSRDGRWLLLISPRQVFRLAATGSAGSGIVTVLGERTRREFFGVDSSRPAAILVREVPPVVSRAPKRWRLWRVDLQGRQTLLREDATAIVDAAFDPAGRLAFLLRAEGDGQVIQRVDAGGAVHPIARCERMTRCLFLATSEDGRDLLLRTNLGGDLMRPVRMSPDGALSVLHEDPRGEADVDGIALDPVTRQPLIASYRSTVAASYGLTPDSQRLVETIKRLFPQRNLQIDVGVGPDARWLVHERSGSLRGERLHLFDPAQGSARRVLADVRWDFDQRPQPAIPESAMARKIAFSYRASDGMRLHGFLMVPPGVDAAKAPLVASVHGGPFNLVRPSFSNDGQFLANRGYVVFQPNFRGSTGLGKRYLFAANGDFGNGRVQRDIVEGVRYLLAQGIGDAERVGITGASFGGYSTLLGVTFQPELFKVGIAGVPPADFGWVLREYVGTGTEMVPGVPIATSMRDLSLDPADRVIAQRLTAQSPIANAEKLRRPLLMLAGGEDERVPIRGVTHYAAKLHALHKDVSLFVDAQAGHSATDVHTREAYFYLMEWMLHRNLGGPAPTPPDRELREHLRKNLRLAGKDLQSLVAP</sequence>
<dbReference type="SUPFAM" id="SSF82171">
    <property type="entry name" value="DPP6 N-terminal domain-like"/>
    <property type="match status" value="1"/>
</dbReference>
<reference evidence="5 6" key="1">
    <citation type="submission" date="2013-09" db="EMBL/GenBank/DDBJ databases">
        <title>Genome sequencing of Arenimonas oryziterrae.</title>
        <authorList>
            <person name="Chen F."/>
            <person name="Wang G."/>
        </authorList>
    </citation>
    <scope>NUCLEOTIDE SEQUENCE [LARGE SCALE GENOMIC DNA]</scope>
    <source>
        <strain evidence="5 6">YC6267</strain>
    </source>
</reference>
<dbReference type="RefSeq" id="WP_022969732.1">
    <property type="nucleotide sequence ID" value="NZ_ATVD01000003.1"/>
</dbReference>
<dbReference type="PANTHER" id="PTHR42776">
    <property type="entry name" value="SERINE PEPTIDASE S9 FAMILY MEMBER"/>
    <property type="match status" value="1"/>
</dbReference>
<keyword evidence="2" id="KW-0720">Serine protease</keyword>
<dbReference type="EMBL" id="AVCI01000004">
    <property type="protein sequence ID" value="KFN43947.1"/>
    <property type="molecule type" value="Genomic_DNA"/>
</dbReference>
<gene>
    <name evidence="5" type="ORF">N789_08335</name>
</gene>
<evidence type="ECO:0000256" key="3">
    <source>
        <dbReference type="SAM" id="SignalP"/>
    </source>
</evidence>
<feature type="chain" id="PRO_5001870637" description="Peptidase S9 prolyl oligopeptidase catalytic domain-containing protein" evidence="3">
    <location>
        <begin position="30"/>
        <end position="703"/>
    </location>
</feature>
<dbReference type="eggNOG" id="COG0823">
    <property type="taxonomic scope" value="Bacteria"/>
</dbReference>
<keyword evidence="1" id="KW-0378">Hydrolase</keyword>
<dbReference type="Gene3D" id="3.40.50.1820">
    <property type="entry name" value="alpha/beta hydrolase"/>
    <property type="match status" value="1"/>
</dbReference>
<dbReference type="InterPro" id="IPR011659">
    <property type="entry name" value="WD40"/>
</dbReference>
<dbReference type="PATRIC" id="fig|1121015.4.peg.1161"/>
<name>A0A091AXG7_9GAMM</name>
<evidence type="ECO:0000313" key="6">
    <source>
        <dbReference type="Proteomes" id="UP000029385"/>
    </source>
</evidence>
<dbReference type="InterPro" id="IPR029058">
    <property type="entry name" value="AB_hydrolase_fold"/>
</dbReference>
<dbReference type="SUPFAM" id="SSF53474">
    <property type="entry name" value="alpha/beta-Hydrolases"/>
    <property type="match status" value="1"/>
</dbReference>
<dbReference type="InterPro" id="IPR001375">
    <property type="entry name" value="Peptidase_S9_cat"/>
</dbReference>
<dbReference type="GO" id="GO:0006508">
    <property type="term" value="P:proteolysis"/>
    <property type="evidence" value="ECO:0007669"/>
    <property type="project" value="InterPro"/>
</dbReference>
<dbReference type="eggNOG" id="COG1506">
    <property type="taxonomic scope" value="Bacteria"/>
</dbReference>
<keyword evidence="2" id="KW-0645">Protease</keyword>
<dbReference type="Gene3D" id="2.120.10.30">
    <property type="entry name" value="TolB, C-terminal domain"/>
    <property type="match status" value="1"/>
</dbReference>
<evidence type="ECO:0000259" key="4">
    <source>
        <dbReference type="Pfam" id="PF00326"/>
    </source>
</evidence>
<proteinExistence type="predicted"/>
<accession>A0A091AXG7</accession>
<keyword evidence="6" id="KW-1185">Reference proteome</keyword>
<keyword evidence="3" id="KW-0732">Signal</keyword>
<feature type="signal peptide" evidence="3">
    <location>
        <begin position="1"/>
        <end position="29"/>
    </location>
</feature>